<gene>
    <name evidence="1" type="ORF">B2M26_00700</name>
</gene>
<protein>
    <recommendedName>
        <fullName evidence="3">DUF1450 domain-containing protein</fullName>
    </recommendedName>
</protein>
<keyword evidence="2" id="KW-1185">Reference proteome</keyword>
<dbReference type="Proteomes" id="UP000190229">
    <property type="component" value="Unassembled WGS sequence"/>
</dbReference>
<dbReference type="AlphaFoldDB" id="A0A1V4EXP5"/>
<dbReference type="OrthoDB" id="2381845at2"/>
<evidence type="ECO:0008006" key="3">
    <source>
        <dbReference type="Google" id="ProtNLM"/>
    </source>
</evidence>
<name>A0A1V4EXP5_9BACL</name>
<proteinExistence type="predicted"/>
<sequence length="131" mass="15425">MILTMLDPKRLQASTKFYQRYDKIIQESFILRLRGVDEIEAQETKSQTTVRMETCENNRAHHSDDVVRRVSAHHPAIDHREWECLGHCHNCFRKPFVLVDERILLEADCAEDLYELLLYTLKSLESPPLIT</sequence>
<dbReference type="EMBL" id="MWPS01000001">
    <property type="protein sequence ID" value="OPG17699.1"/>
    <property type="molecule type" value="Genomic_DNA"/>
</dbReference>
<evidence type="ECO:0000313" key="1">
    <source>
        <dbReference type="EMBL" id="OPG17699.1"/>
    </source>
</evidence>
<reference evidence="1 2" key="1">
    <citation type="submission" date="2017-02" db="EMBL/GenBank/DDBJ databases">
        <title>Draft genome of Acidibacillus ferrooxidans Huett2.</title>
        <authorList>
            <person name="Schopf S."/>
        </authorList>
    </citation>
    <scope>NUCLEOTIDE SEQUENCE [LARGE SCALE GENOMIC DNA]</scope>
    <source>
        <strain evidence="1 2">Huett2</strain>
    </source>
</reference>
<evidence type="ECO:0000313" key="2">
    <source>
        <dbReference type="Proteomes" id="UP000190229"/>
    </source>
</evidence>
<dbReference type="InterPro" id="IPR009910">
    <property type="entry name" value="DUF1450"/>
</dbReference>
<accession>A0A1V4EXP5</accession>
<comment type="caution">
    <text evidence="1">The sequence shown here is derived from an EMBL/GenBank/DDBJ whole genome shotgun (WGS) entry which is preliminary data.</text>
</comment>
<organism evidence="1 2">
    <name type="scientific">Ferroacidibacillus organovorans</name>
    <dbReference type="NCBI Taxonomy" id="1765683"/>
    <lineage>
        <taxon>Bacteria</taxon>
        <taxon>Bacillati</taxon>
        <taxon>Bacillota</taxon>
        <taxon>Bacilli</taxon>
        <taxon>Bacillales</taxon>
        <taxon>Alicyclobacillaceae</taxon>
        <taxon>Ferroacidibacillus</taxon>
    </lineage>
</organism>
<dbReference type="Pfam" id="PF07293">
    <property type="entry name" value="DUF1450"/>
    <property type="match status" value="1"/>
</dbReference>